<dbReference type="InterPro" id="IPR019587">
    <property type="entry name" value="Polyketide_cyclase/dehydratase"/>
</dbReference>
<dbReference type="Proteomes" id="UP001589700">
    <property type="component" value="Unassembled WGS sequence"/>
</dbReference>
<proteinExistence type="predicted"/>
<reference evidence="1 2" key="1">
    <citation type="submission" date="2024-09" db="EMBL/GenBank/DDBJ databases">
        <authorList>
            <person name="Sun Q."/>
            <person name="Mori K."/>
        </authorList>
    </citation>
    <scope>NUCLEOTIDE SEQUENCE [LARGE SCALE GENOMIC DNA]</scope>
    <source>
        <strain evidence="1 2">CCM 7659</strain>
    </source>
</reference>
<organism evidence="1 2">
    <name type="scientific">Dietzia aerolata</name>
    <dbReference type="NCBI Taxonomy" id="595984"/>
    <lineage>
        <taxon>Bacteria</taxon>
        <taxon>Bacillati</taxon>
        <taxon>Actinomycetota</taxon>
        <taxon>Actinomycetes</taxon>
        <taxon>Mycobacteriales</taxon>
        <taxon>Dietziaceae</taxon>
        <taxon>Dietzia</taxon>
    </lineage>
</organism>
<name>A0ABV5JM58_9ACTN</name>
<dbReference type="CDD" id="cd07818">
    <property type="entry name" value="SRPBCC_1"/>
    <property type="match status" value="1"/>
</dbReference>
<dbReference type="EMBL" id="JBHMDY010000002">
    <property type="protein sequence ID" value="MFB9258808.1"/>
    <property type="molecule type" value="Genomic_DNA"/>
</dbReference>
<evidence type="ECO:0000313" key="2">
    <source>
        <dbReference type="Proteomes" id="UP001589700"/>
    </source>
</evidence>
<dbReference type="RefSeq" id="WP_380023036.1">
    <property type="nucleotide sequence ID" value="NZ_JBHMDY010000002.1"/>
</dbReference>
<keyword evidence="2" id="KW-1185">Reference proteome</keyword>
<protein>
    <submittedName>
        <fullName evidence="1">SRPBCC family protein</fullName>
    </submittedName>
</protein>
<comment type="caution">
    <text evidence="1">The sequence shown here is derived from an EMBL/GenBank/DDBJ whole genome shotgun (WGS) entry which is preliminary data.</text>
</comment>
<dbReference type="Pfam" id="PF10604">
    <property type="entry name" value="Polyketide_cyc2"/>
    <property type="match status" value="1"/>
</dbReference>
<sequence>MSSEFSITRTAVLDAPAPAVFAQLEDFRNWKKWSFWEKTDPAMQRTFTGAERGVGAHYAWSGNAKAGAGSMEIVDAKAGRQVVIELKFRKPFKAVNPTVISLNPVGADRTEVTWQMTGTRGPVMRLLTRVVKMDDVLAQQIDDGLAELGRVAAAGS</sequence>
<accession>A0ABV5JM58</accession>
<evidence type="ECO:0000313" key="1">
    <source>
        <dbReference type="EMBL" id="MFB9258808.1"/>
    </source>
</evidence>
<gene>
    <name evidence="1" type="ORF">ACFFVD_03235</name>
</gene>